<feature type="region of interest" description="Disordered" evidence="7">
    <location>
        <begin position="106"/>
        <end position="126"/>
    </location>
</feature>
<proteinExistence type="predicted"/>
<dbReference type="Pfam" id="PF00069">
    <property type="entry name" value="Pkinase"/>
    <property type="match status" value="1"/>
</dbReference>
<feature type="compositionally biased region" description="Basic residues" evidence="7">
    <location>
        <begin position="491"/>
        <end position="505"/>
    </location>
</feature>
<dbReference type="InterPro" id="IPR000719">
    <property type="entry name" value="Prot_kinase_dom"/>
</dbReference>
<dbReference type="PANTHER" id="PTHR24345:SF91">
    <property type="entry name" value="SERINE_THREONINE-PROTEIN KINASE PLK4"/>
    <property type="match status" value="1"/>
</dbReference>
<dbReference type="Proteomes" id="UP000188320">
    <property type="component" value="Unassembled WGS sequence"/>
</dbReference>
<dbReference type="SMART" id="SM00220">
    <property type="entry name" value="S_TKc"/>
    <property type="match status" value="1"/>
</dbReference>
<evidence type="ECO:0000256" key="1">
    <source>
        <dbReference type="ARBA" id="ARBA00022527"/>
    </source>
</evidence>
<keyword evidence="2" id="KW-0808">Transferase</keyword>
<dbReference type="Gene3D" id="1.10.510.10">
    <property type="entry name" value="Transferase(Phosphotransferase) domain 1"/>
    <property type="match status" value="1"/>
</dbReference>
<reference evidence="10" key="1">
    <citation type="submission" date="2017-01" db="EMBL/GenBank/DDBJ databases">
        <authorList>
            <person name="Wang Y."/>
            <person name="White M."/>
            <person name="Kvist S."/>
            <person name="Moncalvo J.-M."/>
        </authorList>
    </citation>
    <scope>NUCLEOTIDE SEQUENCE [LARGE SCALE GENOMIC DNA]</scope>
    <source>
        <strain evidence="10">COL-18-3</strain>
    </source>
</reference>
<evidence type="ECO:0000259" key="8">
    <source>
        <dbReference type="PROSITE" id="PS50011"/>
    </source>
</evidence>
<sequence>MLAYQTGYLEVENGSSQKVGHRNMCKTGINMNQDGKIGVRVGKDVGFVGNRGEEKPRDYFLRAENKGYNETKPDRKVSGGTGNFYQSKNTSVVQLQDSVIGVFGQKPKKHRNRAGPKSWMPQGFWQGKEGGAGRGIDKNWRDRRDRNEEEGRMELDNEEIFQIPGYVNKETLPFAVGEIVVNPETGTQYKLLNVLGEGTYAVVYLVREEGVGAGGKVYALKCLSCKDLTEKQKHMQDNEVRLQKQVSGHRGIVTLYSSFKYRDWLFFLMERVTGPDLYDYITQHPNFGLADRDEYHFSEALRLFEQMLESVSYLHSHGIYHRDLKPENFIMDTNGDLKLTDFGLATTLRTSVNFECGSRSYMSYENRNGGLNADDDTVYGPNQEYSPRLSDVWALGVLFLNLLFADSPWQDPCVDSCFKFCDFLRDGSRYLQIRYPKIPRKIADYLSNNIFCPERNRSSVLDFKLWIADLRASMNPSSRKPAVSNSWKVFGSHKKHNGHKHKKHQRLPEPERGHPVEIHIISPKKYSSSPHSNLYSGFPVPVAASSHAPSRSIQINPSSRSGTSSFGFPQNPIIKSNSPPVSALSSSVPAHVHSKIMPVPRPPALLAETGRSNKPAAILSSHKNISTTSPPDSFSNDCDSTLKPTSFSSGIPINSSAAPQPRPFINAHAHSDVALKSLASSVGGGVNLMGGVVGFARIREASATRSYGSSSTASFLGSSSKHRASNGSLFPTNNLHSNGSYSTKLQLSTIAASTVNSSTDSLVENLPNTLNLAMNIPNDHSLRNLPSNLSKQSPIKDTRILHPADDLFAMKLVSLNSNSSVDSLDIFDME</sequence>
<comment type="caution">
    <text evidence="9">The sequence shown here is derived from an EMBL/GenBank/DDBJ whole genome shotgun (WGS) entry which is preliminary data.</text>
</comment>
<evidence type="ECO:0000256" key="3">
    <source>
        <dbReference type="ARBA" id="ARBA00022741"/>
    </source>
</evidence>
<organism evidence="9 10">
    <name type="scientific">Zancudomyces culisetae</name>
    <name type="common">Gut fungus</name>
    <name type="synonym">Smittium culisetae</name>
    <dbReference type="NCBI Taxonomy" id="1213189"/>
    <lineage>
        <taxon>Eukaryota</taxon>
        <taxon>Fungi</taxon>
        <taxon>Fungi incertae sedis</taxon>
        <taxon>Zoopagomycota</taxon>
        <taxon>Kickxellomycotina</taxon>
        <taxon>Harpellomycetes</taxon>
        <taxon>Harpellales</taxon>
        <taxon>Legeriomycetaceae</taxon>
        <taxon>Zancudomyces</taxon>
    </lineage>
</organism>
<gene>
    <name evidence="9" type="ORF">AX774_g4914</name>
</gene>
<dbReference type="AlphaFoldDB" id="A0A1R1PL08"/>
<dbReference type="InterPro" id="IPR011009">
    <property type="entry name" value="Kinase-like_dom_sf"/>
</dbReference>
<dbReference type="PROSITE" id="PS00108">
    <property type="entry name" value="PROTEIN_KINASE_ST"/>
    <property type="match status" value="1"/>
</dbReference>
<keyword evidence="4" id="KW-0418">Kinase</keyword>
<feature type="compositionally biased region" description="Polar residues" evidence="7">
    <location>
        <begin position="549"/>
        <end position="568"/>
    </location>
</feature>
<feature type="domain" description="Protein kinase" evidence="8">
    <location>
        <begin position="189"/>
        <end position="467"/>
    </location>
</feature>
<evidence type="ECO:0000256" key="2">
    <source>
        <dbReference type="ARBA" id="ARBA00022679"/>
    </source>
</evidence>
<keyword evidence="5 6" id="KW-0067">ATP-binding</keyword>
<evidence type="ECO:0000256" key="7">
    <source>
        <dbReference type="SAM" id="MobiDB-lite"/>
    </source>
</evidence>
<accession>A0A1R1PL08</accession>
<dbReference type="PANTHER" id="PTHR24345">
    <property type="entry name" value="SERINE/THREONINE-PROTEIN KINASE PLK"/>
    <property type="match status" value="1"/>
</dbReference>
<feature type="region of interest" description="Disordered" evidence="7">
    <location>
        <begin position="549"/>
        <end position="580"/>
    </location>
</feature>
<feature type="region of interest" description="Disordered" evidence="7">
    <location>
        <begin position="491"/>
        <end position="510"/>
    </location>
</feature>
<dbReference type="EMBL" id="LSSK01000856">
    <property type="protein sequence ID" value="OMH81619.1"/>
    <property type="molecule type" value="Genomic_DNA"/>
</dbReference>
<evidence type="ECO:0000313" key="10">
    <source>
        <dbReference type="Proteomes" id="UP000188320"/>
    </source>
</evidence>
<dbReference type="PROSITE" id="PS00107">
    <property type="entry name" value="PROTEIN_KINASE_ATP"/>
    <property type="match status" value="1"/>
</dbReference>
<dbReference type="GO" id="GO:0005524">
    <property type="term" value="F:ATP binding"/>
    <property type="evidence" value="ECO:0007669"/>
    <property type="project" value="UniProtKB-UniRule"/>
</dbReference>
<dbReference type="PROSITE" id="PS50011">
    <property type="entry name" value="PROTEIN_KINASE_DOM"/>
    <property type="match status" value="1"/>
</dbReference>
<dbReference type="SUPFAM" id="SSF56112">
    <property type="entry name" value="Protein kinase-like (PK-like)"/>
    <property type="match status" value="1"/>
</dbReference>
<dbReference type="GO" id="GO:0005634">
    <property type="term" value="C:nucleus"/>
    <property type="evidence" value="ECO:0007669"/>
    <property type="project" value="TreeGrafter"/>
</dbReference>
<keyword evidence="10" id="KW-1185">Reference proteome</keyword>
<dbReference type="InterPro" id="IPR008271">
    <property type="entry name" value="Ser/Thr_kinase_AS"/>
</dbReference>
<dbReference type="OrthoDB" id="541276at2759"/>
<evidence type="ECO:0000313" key="9">
    <source>
        <dbReference type="EMBL" id="OMH81619.1"/>
    </source>
</evidence>
<name>A0A1R1PL08_ZANCU</name>
<evidence type="ECO:0000256" key="4">
    <source>
        <dbReference type="ARBA" id="ARBA00022777"/>
    </source>
</evidence>
<keyword evidence="3 6" id="KW-0547">Nucleotide-binding</keyword>
<dbReference type="GO" id="GO:0004674">
    <property type="term" value="F:protein serine/threonine kinase activity"/>
    <property type="evidence" value="ECO:0007669"/>
    <property type="project" value="UniProtKB-KW"/>
</dbReference>
<dbReference type="InterPro" id="IPR017441">
    <property type="entry name" value="Protein_kinase_ATP_BS"/>
</dbReference>
<evidence type="ECO:0000256" key="6">
    <source>
        <dbReference type="PROSITE-ProRule" id="PRU10141"/>
    </source>
</evidence>
<evidence type="ECO:0000256" key="5">
    <source>
        <dbReference type="ARBA" id="ARBA00022840"/>
    </source>
</evidence>
<protein>
    <submittedName>
        <fullName evidence="9">Negative regulator of sexual conjugation and meiosis</fullName>
    </submittedName>
</protein>
<keyword evidence="1" id="KW-0723">Serine/threonine-protein kinase</keyword>
<feature type="binding site" evidence="6">
    <location>
        <position position="221"/>
    </location>
    <ligand>
        <name>ATP</name>
        <dbReference type="ChEBI" id="CHEBI:30616"/>
    </ligand>
</feature>